<dbReference type="PANTHER" id="PTHR14218:SF15">
    <property type="entry name" value="TRIPEPTIDYL-PEPTIDASE 1"/>
    <property type="match status" value="1"/>
</dbReference>
<keyword evidence="1" id="KW-0472">Membrane</keyword>
<dbReference type="CDD" id="cd11377">
    <property type="entry name" value="Pro-peptidase_S53"/>
    <property type="match status" value="1"/>
</dbReference>
<protein>
    <recommendedName>
        <fullName evidence="2">Peptidase S53 activation domain-containing protein</fullName>
    </recommendedName>
</protein>
<dbReference type="AlphaFoldDB" id="X6NKR1"/>
<dbReference type="SMART" id="SM00944">
    <property type="entry name" value="Pro-kuma_activ"/>
    <property type="match status" value="1"/>
</dbReference>
<gene>
    <name evidence="3" type="ORF">RFI_11192</name>
</gene>
<dbReference type="InterPro" id="IPR015366">
    <property type="entry name" value="S53_propep"/>
</dbReference>
<dbReference type="InterPro" id="IPR050819">
    <property type="entry name" value="Tripeptidyl-peptidase_I"/>
</dbReference>
<evidence type="ECO:0000313" key="3">
    <source>
        <dbReference type="EMBL" id="ETO25947.1"/>
    </source>
</evidence>
<evidence type="ECO:0000313" key="4">
    <source>
        <dbReference type="Proteomes" id="UP000023152"/>
    </source>
</evidence>
<keyword evidence="1" id="KW-1133">Transmembrane helix</keyword>
<feature type="transmembrane region" description="Helical" evidence="1">
    <location>
        <begin position="63"/>
        <end position="84"/>
    </location>
</feature>
<dbReference type="Pfam" id="PF09286">
    <property type="entry name" value="Pro-kuma_activ"/>
    <property type="match status" value="1"/>
</dbReference>
<accession>X6NKR1</accession>
<evidence type="ECO:0000256" key="1">
    <source>
        <dbReference type="SAM" id="Phobius"/>
    </source>
</evidence>
<sequence>MEKREKRRNLKKTTKAMNAFETGDCLADTETTFLLHVGRNINERKKRNGWRAWVDSQFGHYKCFVGAISSLVIVVIVAVVILFGTEGVLSETRIVSSSDETHSHALASSALDKVGKWKSRYVVEKPVDMNDMKNFEPLIESQQCMIVPVHGATVGYKHVEYVYSPSTKQEEEEEEVYVADSSAKWHKENKGMIWKRNFEDKETKKHATATATATSAKMTTMEESLIKKETSEKWVELEQMSVKDVEKQLGWKLKQPLSLMETVTLTFATKQQNSDLESVMAEVTKVSDPKSRSYGRYWTYAQVHNHFKPSSVSIQTLVQYLTVFGILEEEIQWLTPNGDWLRVTMTVWQANALLNTKFAYWEQIKTGVEKKKFI</sequence>
<dbReference type="PANTHER" id="PTHR14218">
    <property type="entry name" value="PROTEASE S8 TRIPEPTIDYL PEPTIDASE I CLN2"/>
    <property type="match status" value="1"/>
</dbReference>
<dbReference type="OrthoDB" id="409122at2759"/>
<dbReference type="EMBL" id="ASPP01008183">
    <property type="protein sequence ID" value="ETO25947.1"/>
    <property type="molecule type" value="Genomic_DNA"/>
</dbReference>
<dbReference type="GO" id="GO:0006508">
    <property type="term" value="P:proteolysis"/>
    <property type="evidence" value="ECO:0007669"/>
    <property type="project" value="TreeGrafter"/>
</dbReference>
<comment type="caution">
    <text evidence="3">The sequence shown here is derived from an EMBL/GenBank/DDBJ whole genome shotgun (WGS) entry which is preliminary data.</text>
</comment>
<dbReference type="GO" id="GO:0004175">
    <property type="term" value="F:endopeptidase activity"/>
    <property type="evidence" value="ECO:0007669"/>
    <property type="project" value="TreeGrafter"/>
</dbReference>
<dbReference type="SUPFAM" id="SSF54897">
    <property type="entry name" value="Protease propeptides/inhibitors"/>
    <property type="match status" value="1"/>
</dbReference>
<name>X6NKR1_RETFI</name>
<reference evidence="3 4" key="1">
    <citation type="journal article" date="2013" name="Curr. Biol.">
        <title>The Genome of the Foraminiferan Reticulomyxa filosa.</title>
        <authorList>
            <person name="Glockner G."/>
            <person name="Hulsmann N."/>
            <person name="Schleicher M."/>
            <person name="Noegel A.A."/>
            <person name="Eichinger L."/>
            <person name="Gallinger C."/>
            <person name="Pawlowski J."/>
            <person name="Sierra R."/>
            <person name="Euteneuer U."/>
            <person name="Pillet L."/>
            <person name="Moustafa A."/>
            <person name="Platzer M."/>
            <person name="Groth M."/>
            <person name="Szafranski K."/>
            <person name="Schliwa M."/>
        </authorList>
    </citation>
    <scope>NUCLEOTIDE SEQUENCE [LARGE SCALE GENOMIC DNA]</scope>
</reference>
<organism evidence="3 4">
    <name type="scientific">Reticulomyxa filosa</name>
    <dbReference type="NCBI Taxonomy" id="46433"/>
    <lineage>
        <taxon>Eukaryota</taxon>
        <taxon>Sar</taxon>
        <taxon>Rhizaria</taxon>
        <taxon>Retaria</taxon>
        <taxon>Foraminifera</taxon>
        <taxon>Monothalamids</taxon>
        <taxon>Reticulomyxidae</taxon>
        <taxon>Reticulomyxa</taxon>
    </lineage>
</organism>
<keyword evidence="4" id="KW-1185">Reference proteome</keyword>
<evidence type="ECO:0000259" key="2">
    <source>
        <dbReference type="SMART" id="SM00944"/>
    </source>
</evidence>
<dbReference type="Proteomes" id="UP000023152">
    <property type="component" value="Unassembled WGS sequence"/>
</dbReference>
<dbReference type="GO" id="GO:0008240">
    <property type="term" value="F:tripeptidyl-peptidase activity"/>
    <property type="evidence" value="ECO:0007669"/>
    <property type="project" value="TreeGrafter"/>
</dbReference>
<proteinExistence type="predicted"/>
<keyword evidence="1" id="KW-0812">Transmembrane</keyword>
<feature type="domain" description="Peptidase S53 activation" evidence="2">
    <location>
        <begin position="248"/>
        <end position="373"/>
    </location>
</feature>